<dbReference type="Proteomes" id="UP000294604">
    <property type="component" value="Unassembled WGS sequence"/>
</dbReference>
<reference evidence="2 3" key="1">
    <citation type="journal article" date="2019" name="Sci. Rep.">
        <title>Extended insight into the Mycobacterium chelonae-abscessus complex through whole genome sequencing of Mycobacterium salmoniphilum outbreak and Mycobacterium salmoniphilum-like strains.</title>
        <authorList>
            <person name="Behra P.R.K."/>
            <person name="Das S."/>
            <person name="Pettersson B.M.F."/>
            <person name="Shirreff L."/>
            <person name="DuCote T."/>
            <person name="Jacobsson K.G."/>
            <person name="Ennis D.G."/>
            <person name="Kirsebom L.A."/>
        </authorList>
    </citation>
    <scope>NUCLEOTIDE SEQUENCE [LARGE SCALE GENOMIC DNA]</scope>
    <source>
        <strain evidence="2 3">CCUG 60884</strain>
    </source>
</reference>
<dbReference type="EMBL" id="PECL01000007">
    <property type="protein sequence ID" value="TEA06740.1"/>
    <property type="molecule type" value="Genomic_DNA"/>
</dbReference>
<accession>A0A4R8SWN2</accession>
<dbReference type="InterPro" id="IPR001173">
    <property type="entry name" value="Glyco_trans_2-like"/>
</dbReference>
<organism evidence="2 3">
    <name type="scientific">Mycobacteroides salmoniphilum</name>
    <dbReference type="NCBI Taxonomy" id="404941"/>
    <lineage>
        <taxon>Bacteria</taxon>
        <taxon>Bacillati</taxon>
        <taxon>Actinomycetota</taxon>
        <taxon>Actinomycetes</taxon>
        <taxon>Mycobacteriales</taxon>
        <taxon>Mycobacteriaceae</taxon>
        <taxon>Mycobacteroides</taxon>
    </lineage>
</organism>
<dbReference type="AlphaFoldDB" id="A0A4R8SWN2"/>
<evidence type="ECO:0000313" key="3">
    <source>
        <dbReference type="Proteomes" id="UP000294604"/>
    </source>
</evidence>
<comment type="caution">
    <text evidence="2">The sequence shown here is derived from an EMBL/GenBank/DDBJ whole genome shotgun (WGS) entry which is preliminary data.</text>
</comment>
<evidence type="ECO:0000259" key="1">
    <source>
        <dbReference type="Pfam" id="PF00535"/>
    </source>
</evidence>
<dbReference type="Gene3D" id="3.90.550.10">
    <property type="entry name" value="Spore Coat Polysaccharide Biosynthesis Protein SpsA, Chain A"/>
    <property type="match status" value="1"/>
</dbReference>
<name>A0A4R8SWN2_9MYCO</name>
<dbReference type="InterPro" id="IPR029044">
    <property type="entry name" value="Nucleotide-diphossugar_trans"/>
</dbReference>
<sequence length="246" mass="27064">MPTISILTPAQKVRRSFVIEAGQSIAAQNLPDGWTLEWVVQEDGEQPRLGDDVARFPFARYEPNNQQLGEGQTRNLALTRAVGEFVHVLDSDDLLLPDAMATAINAFGQYPQIHWVAAQGDDLLADGSRVSFQLPIETGLVEPGIVGDYLCHNHPDSFLPVHTAGLTMRTTTTRALGGWGSYPRGADVYLLAALVELTTGYVPPTVTWLYRKHPGQVTATLDWDEVSRQVAIQRITAIRELGLNLH</sequence>
<dbReference type="RefSeq" id="WP_134084039.1">
    <property type="nucleotide sequence ID" value="NZ_PECL01000007.1"/>
</dbReference>
<evidence type="ECO:0000313" key="2">
    <source>
        <dbReference type="EMBL" id="TEA06740.1"/>
    </source>
</evidence>
<gene>
    <name evidence="2" type="ORF">CCUG60884_01878</name>
</gene>
<proteinExistence type="predicted"/>
<dbReference type="SUPFAM" id="SSF53448">
    <property type="entry name" value="Nucleotide-diphospho-sugar transferases"/>
    <property type="match status" value="1"/>
</dbReference>
<dbReference type="Pfam" id="PF00535">
    <property type="entry name" value="Glycos_transf_2"/>
    <property type="match status" value="1"/>
</dbReference>
<feature type="domain" description="Glycosyltransferase 2-like" evidence="1">
    <location>
        <begin position="6"/>
        <end position="111"/>
    </location>
</feature>
<protein>
    <recommendedName>
        <fullName evidence="1">Glycosyltransferase 2-like domain-containing protein</fullName>
    </recommendedName>
</protein>